<evidence type="ECO:0000313" key="2">
    <source>
        <dbReference type="EMBL" id="QHT72235.1"/>
    </source>
</evidence>
<keyword evidence="3" id="KW-1185">Reference proteome</keyword>
<evidence type="ECO:0000313" key="3">
    <source>
        <dbReference type="Proteomes" id="UP000480178"/>
    </source>
</evidence>
<dbReference type="Pfam" id="PF04734">
    <property type="entry name" value="Ceramidase_alk"/>
    <property type="match status" value="1"/>
</dbReference>
<accession>A0A6C0GVG3</accession>
<protein>
    <recommendedName>
        <fullName evidence="1">Neutral/alkaline non-lysosomal ceramidase N-terminal domain-containing protein</fullName>
    </recommendedName>
</protein>
<evidence type="ECO:0000259" key="1">
    <source>
        <dbReference type="Pfam" id="PF04734"/>
    </source>
</evidence>
<dbReference type="KEGG" id="rhoz:GXP67_31485"/>
<reference evidence="2 3" key="1">
    <citation type="submission" date="2020-01" db="EMBL/GenBank/DDBJ databases">
        <authorList>
            <person name="Kim M.K."/>
        </authorList>
    </citation>
    <scope>NUCLEOTIDE SEQUENCE [LARGE SCALE GENOMIC DNA]</scope>
    <source>
        <strain evidence="2 3">172606-1</strain>
    </source>
</reference>
<dbReference type="Gene3D" id="2.60.120.260">
    <property type="entry name" value="Galactose-binding domain-like"/>
    <property type="match status" value="1"/>
</dbReference>
<dbReference type="AlphaFoldDB" id="A0A6C0GVG3"/>
<dbReference type="EMBL" id="CP048222">
    <property type="protein sequence ID" value="QHT72235.1"/>
    <property type="molecule type" value="Genomic_DNA"/>
</dbReference>
<gene>
    <name evidence="2" type="ORF">GXP67_31485</name>
</gene>
<name>A0A6C0GVG3_9BACT</name>
<sequence length="603" mass="66519">MSTAFSSVFIIVTLLVCHSFLFSQNAKKDNSTMQVGVAQIDITPQTPIRLAGYGSRKKAESEGIIHRLKAKALAFGSDAQRPSIFITVDLIGIPGQIREKLVDQLSKETGVEAAQLVICASHTHGGPEVGNLLNILQYRGATFSDSLLQLDQLIHISQYTDQLSQKLKEVALAALKNRKQAFVAWGQGQAGFARNRRTAGGPVDPSLPLLRVTDLNGKLRAILVNYACHGTTLEGSVNEIHGDWMSEAQRLIEANHPGAVAMVSIGCGADANPEPRGQLEHIKLHGQEISDNVNKLLSAQLQPLTSPPSGRIKWIELPFAHVPTVEELIKQAEDKSVKGYYARLALDRIARGEAVPAVQKYPVQTWTFENQLAMINLAGEVVVDYSIRLKNELGADKLWVNAYANDVPCYIASKRVIKEGGYEAETSMYFYDKPSPFGEEIENIIMTAVHDLLPADFKILRDTINQPEVIQPSIDGFLILSASKAKAIGPNIKFMPEWKAFGWFNTEDQTEWNVQVGKKSRYDVYLDWSVSDAEAGKSFVFEVGNQKLKGKIGKTGSWFTYKKEKVGTITLSANLQKMVFRSGSKSEKGAMLDLRQILLLPVK</sequence>
<feature type="domain" description="Neutral/alkaline non-lysosomal ceramidase N-terminal" evidence="1">
    <location>
        <begin position="34"/>
        <end position="257"/>
    </location>
</feature>
<proteinExistence type="predicted"/>
<dbReference type="InterPro" id="IPR031329">
    <property type="entry name" value="NEUT/ALK_ceramidase_N"/>
</dbReference>
<organism evidence="2 3">
    <name type="scientific">Rhodocytophaga rosea</name>
    <dbReference type="NCBI Taxonomy" id="2704465"/>
    <lineage>
        <taxon>Bacteria</taxon>
        <taxon>Pseudomonadati</taxon>
        <taxon>Bacteroidota</taxon>
        <taxon>Cytophagia</taxon>
        <taxon>Cytophagales</taxon>
        <taxon>Rhodocytophagaceae</taxon>
        <taxon>Rhodocytophaga</taxon>
    </lineage>
</organism>
<dbReference type="Proteomes" id="UP000480178">
    <property type="component" value="Chromosome"/>
</dbReference>